<feature type="non-terminal residue" evidence="1">
    <location>
        <position position="162"/>
    </location>
</feature>
<dbReference type="HOGENOM" id="CLU_101082_0_0_1"/>
<proteinExistence type="predicted"/>
<reference evidence="1 2" key="1">
    <citation type="submission" date="2014-04" db="EMBL/GenBank/DDBJ databases">
        <title>Evolutionary Origins and Diversification of the Mycorrhizal Mutualists.</title>
        <authorList>
            <consortium name="DOE Joint Genome Institute"/>
            <consortium name="Mycorrhizal Genomics Consortium"/>
            <person name="Kohler A."/>
            <person name="Kuo A."/>
            <person name="Nagy L.G."/>
            <person name="Floudas D."/>
            <person name="Copeland A."/>
            <person name="Barry K.W."/>
            <person name="Cichocki N."/>
            <person name="Veneault-Fourrey C."/>
            <person name="LaButti K."/>
            <person name="Lindquist E.A."/>
            <person name="Lipzen A."/>
            <person name="Lundell T."/>
            <person name="Morin E."/>
            <person name="Murat C."/>
            <person name="Riley R."/>
            <person name="Ohm R."/>
            <person name="Sun H."/>
            <person name="Tunlid A."/>
            <person name="Henrissat B."/>
            <person name="Grigoriev I.V."/>
            <person name="Hibbett D.S."/>
            <person name="Martin F."/>
        </authorList>
    </citation>
    <scope>NUCLEOTIDE SEQUENCE [LARGE SCALE GENOMIC DNA]</scope>
    <source>
        <strain evidence="1 2">MD-312</strain>
    </source>
</reference>
<sequence>MPPKARKQGFVAVKATGKGNTSNDTLGLNTGHRVAAPILESSVEEITQRDVKAKEAILGYARFDMVQNFDKITFGRWNARPLVEREVSNLVQSFTVNGVDRFNPRHAISIVLSKSWVKPGTLDQDIEKRDNLPILELTADFPEDGKIYATGGHHRTHGLKKW</sequence>
<organism evidence="1 2">
    <name type="scientific">Hydnomerulius pinastri MD-312</name>
    <dbReference type="NCBI Taxonomy" id="994086"/>
    <lineage>
        <taxon>Eukaryota</taxon>
        <taxon>Fungi</taxon>
        <taxon>Dikarya</taxon>
        <taxon>Basidiomycota</taxon>
        <taxon>Agaricomycotina</taxon>
        <taxon>Agaricomycetes</taxon>
        <taxon>Agaricomycetidae</taxon>
        <taxon>Boletales</taxon>
        <taxon>Boletales incertae sedis</taxon>
        <taxon>Leucogyrophana</taxon>
    </lineage>
</organism>
<accession>A0A0C2PG55</accession>
<dbReference type="OrthoDB" id="2690723at2759"/>
<evidence type="ECO:0000313" key="1">
    <source>
        <dbReference type="EMBL" id="KIJ57484.1"/>
    </source>
</evidence>
<evidence type="ECO:0000313" key="2">
    <source>
        <dbReference type="Proteomes" id="UP000053820"/>
    </source>
</evidence>
<gene>
    <name evidence="1" type="ORF">HYDPIDRAFT_35071</name>
</gene>
<keyword evidence="2" id="KW-1185">Reference proteome</keyword>
<protein>
    <submittedName>
        <fullName evidence="1">Uncharacterized protein</fullName>
    </submittedName>
</protein>
<dbReference type="AlphaFoldDB" id="A0A0C2PG55"/>
<dbReference type="Proteomes" id="UP000053820">
    <property type="component" value="Unassembled WGS sequence"/>
</dbReference>
<name>A0A0C2PG55_9AGAM</name>
<dbReference type="EMBL" id="KN840352">
    <property type="protein sequence ID" value="KIJ57484.1"/>
    <property type="molecule type" value="Genomic_DNA"/>
</dbReference>